<dbReference type="PANTHER" id="PTHR11465">
    <property type="entry name" value="CATALASE"/>
    <property type="match status" value="1"/>
</dbReference>
<comment type="function">
    <text evidence="2">Decomposes hydrogen peroxide into water and oxygen; serves to protect cells from the toxic effects of hydrogen peroxide.</text>
</comment>
<keyword evidence="9 13" id="KW-0408">Iron</keyword>
<feature type="compositionally biased region" description="Basic and acidic residues" evidence="15">
    <location>
        <begin position="1"/>
        <end position="10"/>
    </location>
</feature>
<dbReference type="GO" id="GO:0005737">
    <property type="term" value="C:cytoplasm"/>
    <property type="evidence" value="ECO:0007669"/>
    <property type="project" value="TreeGrafter"/>
</dbReference>
<dbReference type="InterPro" id="IPR024711">
    <property type="entry name" value="Catalase_clade1/3"/>
</dbReference>
<dbReference type="EMBL" id="CP002865">
    <property type="protein sequence ID" value="AEI37252.1"/>
    <property type="molecule type" value="Genomic_DNA"/>
</dbReference>
<dbReference type="RefSeq" id="WP_013933651.1">
    <property type="nucleotide sequence ID" value="NC_015709.1"/>
</dbReference>
<dbReference type="PROSITE" id="PS00437">
    <property type="entry name" value="CATALASE_1"/>
    <property type="match status" value="1"/>
</dbReference>
<evidence type="ECO:0000259" key="16">
    <source>
        <dbReference type="SMART" id="SM01060"/>
    </source>
</evidence>
<evidence type="ECO:0000256" key="6">
    <source>
        <dbReference type="ARBA" id="ARBA00022617"/>
    </source>
</evidence>
<dbReference type="SMART" id="SM01060">
    <property type="entry name" value="Catalase"/>
    <property type="match status" value="1"/>
</dbReference>
<evidence type="ECO:0000256" key="4">
    <source>
        <dbReference type="ARBA" id="ARBA00012314"/>
    </source>
</evidence>
<dbReference type="GO" id="GO:0004096">
    <property type="term" value="F:catalase activity"/>
    <property type="evidence" value="ECO:0007669"/>
    <property type="project" value="UniProtKB-EC"/>
</dbReference>
<feature type="active site" evidence="12">
    <location>
        <position position="127"/>
    </location>
</feature>
<evidence type="ECO:0000313" key="17">
    <source>
        <dbReference type="EMBL" id="AEI37252.1"/>
    </source>
</evidence>
<dbReference type="GO" id="GO:0020037">
    <property type="term" value="F:heme binding"/>
    <property type="evidence" value="ECO:0007669"/>
    <property type="project" value="InterPro"/>
</dbReference>
<keyword evidence="10 14" id="KW-0376">Hydrogen peroxide</keyword>
<comment type="similarity">
    <text evidence="3 14">Belongs to the catalase family.</text>
</comment>
<keyword evidence="6 13" id="KW-0349">Heme</keyword>
<evidence type="ECO:0000256" key="10">
    <source>
        <dbReference type="ARBA" id="ARBA00023324"/>
    </source>
</evidence>
<dbReference type="PANTHER" id="PTHR11465:SF9">
    <property type="entry name" value="CATALASE"/>
    <property type="match status" value="1"/>
</dbReference>
<dbReference type="GO" id="GO:0046872">
    <property type="term" value="F:metal ion binding"/>
    <property type="evidence" value="ECO:0007669"/>
    <property type="project" value="UniProtKB-KW"/>
</dbReference>
<evidence type="ECO:0000256" key="2">
    <source>
        <dbReference type="ARBA" id="ARBA00002974"/>
    </source>
</evidence>
<keyword evidence="8 14" id="KW-0560">Oxidoreductase</keyword>
<dbReference type="STRING" id="579138.Zymop_0349"/>
<evidence type="ECO:0000256" key="7">
    <source>
        <dbReference type="ARBA" id="ARBA00022723"/>
    </source>
</evidence>
<evidence type="ECO:0000256" key="13">
    <source>
        <dbReference type="PIRSR" id="PIRSR038928-2"/>
    </source>
</evidence>
<dbReference type="HOGENOM" id="CLU_010645_2_0_5"/>
<dbReference type="InterPro" id="IPR011614">
    <property type="entry name" value="Catalase_core"/>
</dbReference>
<dbReference type="KEGG" id="zmp:Zymop_0349"/>
<proteinExistence type="inferred from homology"/>
<dbReference type="InterPro" id="IPR002226">
    <property type="entry name" value="Catalase_haem_BS"/>
</dbReference>
<dbReference type="SUPFAM" id="SSF56634">
    <property type="entry name" value="Heme-dependent catalase-like"/>
    <property type="match status" value="1"/>
</dbReference>
<dbReference type="CDD" id="cd08156">
    <property type="entry name" value="catalase_clade_3"/>
    <property type="match status" value="1"/>
</dbReference>
<dbReference type="Proteomes" id="UP000000491">
    <property type="component" value="Chromosome"/>
</dbReference>
<dbReference type="Pfam" id="PF00199">
    <property type="entry name" value="Catalase"/>
    <property type="match status" value="1"/>
</dbReference>
<evidence type="ECO:0000313" key="18">
    <source>
        <dbReference type="Proteomes" id="UP000000491"/>
    </source>
</evidence>
<dbReference type="AlphaFoldDB" id="F8EUW4"/>
<evidence type="ECO:0000256" key="9">
    <source>
        <dbReference type="ARBA" id="ARBA00023004"/>
    </source>
</evidence>
<feature type="active site" evidence="12">
    <location>
        <position position="54"/>
    </location>
</feature>
<dbReference type="InterPro" id="IPR010582">
    <property type="entry name" value="Catalase_immune_responsive"/>
</dbReference>
<feature type="binding site" description="axial binding residue" evidence="13">
    <location>
        <position position="337"/>
    </location>
    <ligand>
        <name>heme</name>
        <dbReference type="ChEBI" id="CHEBI:30413"/>
    </ligand>
    <ligandPart>
        <name>Fe</name>
        <dbReference type="ChEBI" id="CHEBI:18248"/>
    </ligandPart>
</feature>
<organism evidence="17 18">
    <name type="scientific">Zymomonas mobilis subsp. pomaceae (strain ATCC 29192 / DSM 22645 / JCM 10191 / CCUG 17912 / NBRC 13757 / NCIMB 11200 / NRRL B-4491 / Barker I)</name>
    <dbReference type="NCBI Taxonomy" id="579138"/>
    <lineage>
        <taxon>Bacteria</taxon>
        <taxon>Pseudomonadati</taxon>
        <taxon>Pseudomonadota</taxon>
        <taxon>Alphaproteobacteria</taxon>
        <taxon>Sphingomonadales</taxon>
        <taxon>Zymomonadaceae</taxon>
        <taxon>Zymomonas</taxon>
    </lineage>
</organism>
<dbReference type="PRINTS" id="PR00067">
    <property type="entry name" value="CATALASE"/>
</dbReference>
<evidence type="ECO:0000256" key="1">
    <source>
        <dbReference type="ARBA" id="ARBA00001971"/>
    </source>
</evidence>
<evidence type="ECO:0000256" key="15">
    <source>
        <dbReference type="SAM" id="MobiDB-lite"/>
    </source>
</evidence>
<comment type="cofactor">
    <cofactor evidence="1 13">
        <name>heme</name>
        <dbReference type="ChEBI" id="CHEBI:30413"/>
    </cofactor>
</comment>
<feature type="domain" description="Catalase core" evidence="16">
    <location>
        <begin position="7"/>
        <end position="391"/>
    </location>
</feature>
<evidence type="ECO:0000256" key="12">
    <source>
        <dbReference type="PIRSR" id="PIRSR038928-1"/>
    </source>
</evidence>
<sequence>MTKPDIHTESGRIVGDNQNSITAGQRGPTLLQDVYLVEKLAHFNRERIPERVVHAKGSGAFGELTVTKDITRYTKAKLFSEVGKKTPMFGRFSTVGGEKGSADSARDPRGFALKFYTEDGNWDLVGNNTPVFFIRDAIKFPDFIHTQKRDPQTNLKDPKMMWDFFSQSPESLHQVMILFSDRGTPFSHRFMHGFSSHAYSMINAAGEIHYVKWHFLTQQGIKNLTAEEAEALAGSNPDHSQQDLFEAIEKGDFPKWTVYIQVMTPEQAKVQRLNPFDVTKVWYHKEFPLMEVGVLELNRNSENYFQDVEQAAFSPGNTVPGLYFSPDKMLQGRLFAYADTQRYRLGINFNQIPVNQPRCQVNSYYRDGFMRVNGNGGKSANYEPNSDPAAPIENPAYKEPIIDIDGPGAHYDRYEDPGNENFEQPGKLYRIMKEDEKDRLVSNLAASIGAPTVPKIIRDRQIELFARCDADLGDRLRKKLP</sequence>
<dbReference type="PIRSF" id="PIRSF038928">
    <property type="entry name" value="Catalase_clade1-3"/>
    <property type="match status" value="1"/>
</dbReference>
<evidence type="ECO:0000256" key="3">
    <source>
        <dbReference type="ARBA" id="ARBA00005329"/>
    </source>
</evidence>
<dbReference type="Pfam" id="PF06628">
    <property type="entry name" value="Catalase-rel"/>
    <property type="match status" value="1"/>
</dbReference>
<keyword evidence="5 14" id="KW-0575">Peroxidase</keyword>
<gene>
    <name evidence="17" type="ordered locus">Zymop_0349</name>
</gene>
<dbReference type="Gene3D" id="2.40.180.10">
    <property type="entry name" value="Catalase core domain"/>
    <property type="match status" value="1"/>
</dbReference>
<evidence type="ECO:0000256" key="14">
    <source>
        <dbReference type="RuleBase" id="RU000498"/>
    </source>
</evidence>
<keyword evidence="7 13" id="KW-0479">Metal-binding</keyword>
<protein>
    <recommendedName>
        <fullName evidence="4 14">Catalase</fullName>
        <ecNumber evidence="4 14">1.11.1.6</ecNumber>
    </recommendedName>
</protein>
<dbReference type="GO" id="GO:0042744">
    <property type="term" value="P:hydrogen peroxide catabolic process"/>
    <property type="evidence" value="ECO:0007669"/>
    <property type="project" value="UniProtKB-KW"/>
</dbReference>
<dbReference type="InterPro" id="IPR020835">
    <property type="entry name" value="Catalase_sf"/>
</dbReference>
<evidence type="ECO:0000256" key="8">
    <source>
        <dbReference type="ARBA" id="ARBA00023002"/>
    </source>
</evidence>
<comment type="catalytic activity">
    <reaction evidence="11 14">
        <text>2 H2O2 = O2 + 2 H2O</text>
        <dbReference type="Rhea" id="RHEA:20309"/>
        <dbReference type="ChEBI" id="CHEBI:15377"/>
        <dbReference type="ChEBI" id="CHEBI:15379"/>
        <dbReference type="ChEBI" id="CHEBI:16240"/>
        <dbReference type="EC" id="1.11.1.6"/>
    </reaction>
</comment>
<dbReference type="eggNOG" id="COG0753">
    <property type="taxonomic scope" value="Bacteria"/>
</dbReference>
<dbReference type="FunFam" id="2.40.180.10:FF:000001">
    <property type="entry name" value="Catalase"/>
    <property type="match status" value="1"/>
</dbReference>
<dbReference type="InterPro" id="IPR024708">
    <property type="entry name" value="Catalase_AS"/>
</dbReference>
<dbReference type="EC" id="1.11.1.6" evidence="4 14"/>
<reference evidence="17 18" key="1">
    <citation type="journal article" date="2011" name="J. Bacteriol.">
        <title>Genome sequence of the ethanol-producing Zymomonas mobilis subsp. pomaceae lectotype strain ATCC 29192.</title>
        <authorList>
            <person name="Kouvelis V.N."/>
            <person name="Davenport K.W."/>
            <person name="Brettin T.S."/>
            <person name="Bruce D."/>
            <person name="Detter C."/>
            <person name="Han C.S."/>
            <person name="Nolan M."/>
            <person name="Tapia R."/>
            <person name="Damoulaki A."/>
            <person name="Kyrpides N.C."/>
            <person name="Typas M.A."/>
            <person name="Pappas K.M."/>
        </authorList>
    </citation>
    <scope>NUCLEOTIDE SEQUENCE [LARGE SCALE GENOMIC DNA]</scope>
    <source>
        <strain evidence="18">ATCC 29192 / DSM 22645 / JCM 10191 / CCUG 17912 / NBRC 13757 / NCIMB 11200 / NRRL B-4491 / Barker I</strain>
    </source>
</reference>
<accession>F8EUW4</accession>
<dbReference type="InterPro" id="IPR018028">
    <property type="entry name" value="Catalase"/>
</dbReference>
<dbReference type="PROSITE" id="PS00438">
    <property type="entry name" value="CATALASE_2"/>
    <property type="match status" value="1"/>
</dbReference>
<name>F8EUW4_ZYMMT</name>
<evidence type="ECO:0000256" key="5">
    <source>
        <dbReference type="ARBA" id="ARBA00022559"/>
    </source>
</evidence>
<dbReference type="PROSITE" id="PS51402">
    <property type="entry name" value="CATALASE_3"/>
    <property type="match status" value="1"/>
</dbReference>
<dbReference type="InterPro" id="IPR040333">
    <property type="entry name" value="Catalase_3"/>
</dbReference>
<dbReference type="GO" id="GO:0042542">
    <property type="term" value="P:response to hydrogen peroxide"/>
    <property type="evidence" value="ECO:0007669"/>
    <property type="project" value="TreeGrafter"/>
</dbReference>
<dbReference type="PATRIC" id="fig|579138.3.peg.366"/>
<feature type="region of interest" description="Disordered" evidence="15">
    <location>
        <begin position="1"/>
        <end position="25"/>
    </location>
</feature>
<evidence type="ECO:0000256" key="11">
    <source>
        <dbReference type="ARBA" id="ARBA00049254"/>
    </source>
</evidence>